<feature type="domain" description="Alpha/beta hydrolase fold-3" evidence="2">
    <location>
        <begin position="85"/>
        <end position="288"/>
    </location>
</feature>
<evidence type="ECO:0000259" key="2">
    <source>
        <dbReference type="Pfam" id="PF07859"/>
    </source>
</evidence>
<dbReference type="GeneID" id="41971188"/>
<dbReference type="InterPro" id="IPR013094">
    <property type="entry name" value="AB_hydrolase_3"/>
</dbReference>
<keyword evidence="1" id="KW-0378">Hydrolase</keyword>
<dbReference type="GO" id="GO:0016787">
    <property type="term" value="F:hydrolase activity"/>
    <property type="evidence" value="ECO:0007669"/>
    <property type="project" value="UniProtKB-KW"/>
</dbReference>
<evidence type="ECO:0000313" key="3">
    <source>
        <dbReference type="EMBL" id="TPX16447.1"/>
    </source>
</evidence>
<dbReference type="PANTHER" id="PTHR48081">
    <property type="entry name" value="AB HYDROLASE SUPERFAMILY PROTEIN C4A8.06C"/>
    <property type="match status" value="1"/>
</dbReference>
<dbReference type="SUPFAM" id="SSF53474">
    <property type="entry name" value="alpha/beta-Hydrolases"/>
    <property type="match status" value="1"/>
</dbReference>
<reference evidence="3 4" key="1">
    <citation type="submission" date="2019-06" db="EMBL/GenBank/DDBJ databases">
        <title>Draft genome sequence of the filamentous fungus Phialemoniopsis curvata isolated from diesel fuel.</title>
        <authorList>
            <person name="Varaljay V.A."/>
            <person name="Lyon W.J."/>
            <person name="Crouch A.L."/>
            <person name="Drake C.E."/>
            <person name="Hollomon J.M."/>
            <person name="Nadeau L.J."/>
            <person name="Nunn H.S."/>
            <person name="Stevenson B.S."/>
            <person name="Bojanowski C.L."/>
            <person name="Crookes-Goodson W.J."/>
        </authorList>
    </citation>
    <scope>NUCLEOTIDE SEQUENCE [LARGE SCALE GENOMIC DNA]</scope>
    <source>
        <strain evidence="3 4">D216</strain>
    </source>
</reference>
<comment type="caution">
    <text evidence="3">The sequence shown here is derived from an EMBL/GenBank/DDBJ whole genome shotgun (WGS) entry which is preliminary data.</text>
</comment>
<dbReference type="Gene3D" id="3.40.50.1820">
    <property type="entry name" value="alpha/beta hydrolase"/>
    <property type="match status" value="1"/>
</dbReference>
<gene>
    <name evidence="3" type="ORF">E0L32_003741</name>
</gene>
<protein>
    <recommendedName>
        <fullName evidence="2">Alpha/beta hydrolase fold-3 domain-containing protein</fullName>
    </recommendedName>
</protein>
<accession>A0A507B9C5</accession>
<evidence type="ECO:0000256" key="1">
    <source>
        <dbReference type="ARBA" id="ARBA00022801"/>
    </source>
</evidence>
<proteinExistence type="predicted"/>
<dbReference type="AlphaFoldDB" id="A0A507B9C5"/>
<keyword evidence="4" id="KW-1185">Reference proteome</keyword>
<dbReference type="InParanoid" id="A0A507B9C5"/>
<evidence type="ECO:0000313" key="4">
    <source>
        <dbReference type="Proteomes" id="UP000319257"/>
    </source>
</evidence>
<name>A0A507B9C5_9PEZI</name>
<dbReference type="Pfam" id="PF07859">
    <property type="entry name" value="Abhydrolase_3"/>
    <property type="match status" value="1"/>
</dbReference>
<dbReference type="PANTHER" id="PTHR48081:SF8">
    <property type="entry name" value="ALPHA_BETA HYDROLASE FOLD-3 DOMAIN-CONTAINING PROTEIN-RELATED"/>
    <property type="match status" value="1"/>
</dbReference>
<dbReference type="OrthoDB" id="408631at2759"/>
<organism evidence="3 4">
    <name type="scientific">Thyridium curvatum</name>
    <dbReference type="NCBI Taxonomy" id="1093900"/>
    <lineage>
        <taxon>Eukaryota</taxon>
        <taxon>Fungi</taxon>
        <taxon>Dikarya</taxon>
        <taxon>Ascomycota</taxon>
        <taxon>Pezizomycotina</taxon>
        <taxon>Sordariomycetes</taxon>
        <taxon>Sordariomycetidae</taxon>
        <taxon>Thyridiales</taxon>
        <taxon>Thyridiaceae</taxon>
        <taxon>Thyridium</taxon>
    </lineage>
</organism>
<dbReference type="InterPro" id="IPR050300">
    <property type="entry name" value="GDXG_lipolytic_enzyme"/>
</dbReference>
<dbReference type="EMBL" id="SKBQ01000017">
    <property type="protein sequence ID" value="TPX16447.1"/>
    <property type="molecule type" value="Genomic_DNA"/>
</dbReference>
<dbReference type="Proteomes" id="UP000319257">
    <property type="component" value="Unassembled WGS sequence"/>
</dbReference>
<dbReference type="InterPro" id="IPR029058">
    <property type="entry name" value="AB_hydrolase_fold"/>
</dbReference>
<dbReference type="RefSeq" id="XP_030998158.1">
    <property type="nucleotide sequence ID" value="XM_031138075.1"/>
</dbReference>
<dbReference type="STRING" id="1093900.A0A507B9C5"/>
<sequence>MTASQFEIIKKDPEAPFLKAWDEATDLAAIRALFQAFKEAAERSRPDPSTVAYTQEDTEIAVRDGTRVTLRIHRPKTPPAGRPGMVMFHGGGFVVGNLEVNAGLAHTFTEMGAVAVDVAYRLAPEHPFPVPVHDCLDALRWVAAHARELGIDPASGLLVAGESAGADIALAVAHAYRQGVREEGLPPLTGIYAPLTSAVTRDSVPEKYRDRFVSMDQNAEAPVLSAASLAFIRTEPLLFEHDGIPKTYFQACGWDPTRDCSLVAEQVFSDAGIPTRLDVYAGLPHAFWTVMPDAGFSKHRQEDVRLALRWLLGS</sequence>